<feature type="compositionally biased region" description="Basic and acidic residues" evidence="7">
    <location>
        <begin position="627"/>
        <end position="709"/>
    </location>
</feature>
<evidence type="ECO:0000256" key="7">
    <source>
        <dbReference type="SAM" id="MobiDB-lite"/>
    </source>
</evidence>
<dbReference type="HOGENOM" id="CLU_013298_1_1_1"/>
<dbReference type="GeneID" id="11531461"/>
<evidence type="ECO:0000256" key="5">
    <source>
        <dbReference type="ARBA" id="ARBA00023034"/>
    </source>
</evidence>
<gene>
    <name evidence="9" type="primary">TPHA0E03480</name>
    <name evidence="9" type="ordered locus">TPHA_0E03480</name>
</gene>
<dbReference type="SUPFAM" id="SSF53448">
    <property type="entry name" value="Nucleotide-diphospho-sugar transferases"/>
    <property type="match status" value="1"/>
</dbReference>
<dbReference type="OrthoDB" id="430354at2759"/>
<organism evidence="9 10">
    <name type="scientific">Tetrapisispora phaffii (strain ATCC 24235 / CBS 4417 / NBRC 1672 / NRRL Y-8282 / UCD 70-5)</name>
    <name type="common">Yeast</name>
    <name type="synonym">Fabospora phaffii</name>
    <dbReference type="NCBI Taxonomy" id="1071381"/>
    <lineage>
        <taxon>Eukaryota</taxon>
        <taxon>Fungi</taxon>
        <taxon>Dikarya</taxon>
        <taxon>Ascomycota</taxon>
        <taxon>Saccharomycotina</taxon>
        <taxon>Saccharomycetes</taxon>
        <taxon>Saccharomycetales</taxon>
        <taxon>Saccharomycetaceae</taxon>
        <taxon>Tetrapisispora</taxon>
    </lineage>
</organism>
<protein>
    <submittedName>
        <fullName evidence="9">Uncharacterized protein</fullName>
    </submittedName>
</protein>
<dbReference type="InterPro" id="IPR029044">
    <property type="entry name" value="Nucleotide-diphossugar_trans"/>
</dbReference>
<evidence type="ECO:0000256" key="6">
    <source>
        <dbReference type="ARBA" id="ARBA00023180"/>
    </source>
</evidence>
<dbReference type="FunFam" id="3.90.550.10:FF:000177">
    <property type="entry name" value="MNN5p Alpha-1,2-mannosyltransferase"/>
    <property type="match status" value="1"/>
</dbReference>
<comment type="subcellular location">
    <subcellularLocation>
        <location evidence="1">Golgi apparatus</location>
    </subcellularLocation>
</comment>
<dbReference type="eggNOG" id="ENOG502QTWU">
    <property type="taxonomic scope" value="Eukaryota"/>
</dbReference>
<keyword evidence="8" id="KW-0472">Membrane</keyword>
<evidence type="ECO:0000256" key="2">
    <source>
        <dbReference type="ARBA" id="ARBA00004922"/>
    </source>
</evidence>
<dbReference type="GO" id="GO:0005794">
    <property type="term" value="C:Golgi apparatus"/>
    <property type="evidence" value="ECO:0007669"/>
    <property type="project" value="UniProtKB-SubCell"/>
</dbReference>
<comment type="similarity">
    <text evidence="3">Belongs to the MNN1/MNT family.</text>
</comment>
<keyword evidence="5" id="KW-0333">Golgi apparatus</keyword>
<evidence type="ECO:0000313" key="10">
    <source>
        <dbReference type="Proteomes" id="UP000005666"/>
    </source>
</evidence>
<dbReference type="EMBL" id="HE612860">
    <property type="protein sequence ID" value="CCE63438.1"/>
    <property type="molecule type" value="Genomic_DNA"/>
</dbReference>
<dbReference type="Pfam" id="PF11051">
    <property type="entry name" value="Mannosyl_trans3"/>
    <property type="match status" value="1"/>
</dbReference>
<dbReference type="AlphaFoldDB" id="G8BU60"/>
<evidence type="ECO:0000313" key="9">
    <source>
        <dbReference type="EMBL" id="CCE63438.1"/>
    </source>
</evidence>
<dbReference type="RefSeq" id="XP_003685872.1">
    <property type="nucleotide sequence ID" value="XM_003685824.1"/>
</dbReference>
<keyword evidence="8" id="KW-0812">Transmembrane</keyword>
<feature type="region of interest" description="Disordered" evidence="7">
    <location>
        <begin position="617"/>
        <end position="709"/>
    </location>
</feature>
<dbReference type="OMA" id="IMFIHAS"/>
<feature type="transmembrane region" description="Helical" evidence="8">
    <location>
        <begin position="21"/>
        <end position="40"/>
    </location>
</feature>
<dbReference type="PANTHER" id="PTHR31646:SF6">
    <property type="entry name" value="ALPHA-1,2-MANNOSYLTRANSFERASE MNN5"/>
    <property type="match status" value="1"/>
</dbReference>
<dbReference type="GO" id="GO:0000026">
    <property type="term" value="F:alpha-1,2-mannosyltransferase activity"/>
    <property type="evidence" value="ECO:0007669"/>
    <property type="project" value="EnsemblFungi"/>
</dbReference>
<evidence type="ECO:0000256" key="1">
    <source>
        <dbReference type="ARBA" id="ARBA00004555"/>
    </source>
</evidence>
<proteinExistence type="inferred from homology"/>
<evidence type="ECO:0000256" key="3">
    <source>
        <dbReference type="ARBA" id="ARBA00009105"/>
    </source>
</evidence>
<evidence type="ECO:0000256" key="8">
    <source>
        <dbReference type="SAM" id="Phobius"/>
    </source>
</evidence>
<keyword evidence="4" id="KW-0808">Transferase</keyword>
<accession>G8BU60</accession>
<keyword evidence="6" id="KW-0325">Glycoprotein</keyword>
<reference evidence="9 10" key="1">
    <citation type="journal article" date="2011" name="Proc. Natl. Acad. Sci. U.S.A.">
        <title>Evolutionary erosion of yeast sex chromosomes by mating-type switching accidents.</title>
        <authorList>
            <person name="Gordon J.L."/>
            <person name="Armisen D."/>
            <person name="Proux-Wera E."/>
            <person name="Oheigeartaigh S.S."/>
            <person name="Byrne K.P."/>
            <person name="Wolfe K.H."/>
        </authorList>
    </citation>
    <scope>NUCLEOTIDE SEQUENCE [LARGE SCALE GENOMIC DNA]</scope>
    <source>
        <strain evidence="10">ATCC 24235 / CBS 4417 / NBRC 1672 / NRRL Y-8282 / UCD 70-5</strain>
    </source>
</reference>
<name>G8BU60_TETPH</name>
<dbReference type="Proteomes" id="UP000005666">
    <property type="component" value="Chromosome 5"/>
</dbReference>
<keyword evidence="10" id="KW-1185">Reference proteome</keyword>
<dbReference type="PANTHER" id="PTHR31646">
    <property type="entry name" value="ALPHA-1,2-MANNOSYLTRANSFERASE MNN2"/>
    <property type="match status" value="1"/>
</dbReference>
<keyword evidence="8" id="KW-1133">Transmembrane helix</keyword>
<comment type="pathway">
    <text evidence="2">Protein modification; protein glycosylation.</text>
</comment>
<dbReference type="GO" id="GO:0046354">
    <property type="term" value="P:mannan biosynthetic process"/>
    <property type="evidence" value="ECO:0007669"/>
    <property type="project" value="TreeGrafter"/>
</dbReference>
<dbReference type="InterPro" id="IPR022751">
    <property type="entry name" value="Alpha_mannosyltransferase"/>
</dbReference>
<dbReference type="STRING" id="1071381.G8BU60"/>
<sequence>MAGFQLTKFRIPLSLKSRTNRRLNVILGLLSLCFFSLFWFPTLTSINGDFSTQSEFGTPVVSEYSAKHGGLSYAPKTFNNIGNMNGYFANAKIKNVHDFYYKLFNAISKARPVTPPKDKMAAYRKEGCKIKDVASYDKKENFSLLSYSNLDECFKLSDSQTKDLQVNHERFVNFIDTDIAEMDPAIKEQLWPNEKGIVIVGGGKFSIISINTIKAIRERGSTLPIEVIIPRSSVPEEEYCNRFLPSFNAKCVYLDDTLPNEFKERLTLKKYQYKSFALLVSSFKNVLYIDADNIPLVNLDNIFDSKAYKDNGLITWPDIWRRVTAPAYYKIANINYNLDNRVRYMADDVTPTSYYDNIVNPGNNYKLRRTPFHDFEGTLPDLTSESGQLMVNKETHFRTLLLAFYYNYYGPRWYYTIFSQGTSGEGDKETFLAAAHALGEPYYQVKSTIEFDGYFDHKDGFQGIGLYQKDFNKDYENYLAAKAKVEKDKKYGEYNPNYDFDADFEKALMNPPGNEVEAMFIHVSFHKFDPHNLAKNKRYILQGKQYRVFSKFKNLRNWDLELEANRNMHFYLCTDNAVEFIFYKDLQGKDSWKDMCNYLSERVEYLASTHDAALSGELKIGQPPYVEEPKEEPKEEEKPVAEGETKNQEAKNEEAKNEETKKDETKKDETKKDETKKDETKKEEEVKKEEPKKEEPKKEEPKKEEANKK</sequence>
<evidence type="ECO:0000256" key="4">
    <source>
        <dbReference type="ARBA" id="ARBA00022679"/>
    </source>
</evidence>
<dbReference type="KEGG" id="tpf:TPHA_0E03480"/>